<dbReference type="EMBL" id="JAEINH010000009">
    <property type="protein sequence ID" value="MBI9115690.1"/>
    <property type="molecule type" value="Genomic_DNA"/>
</dbReference>
<dbReference type="InterPro" id="IPR001647">
    <property type="entry name" value="HTH_TetR"/>
</dbReference>
<evidence type="ECO:0000256" key="1">
    <source>
        <dbReference type="ARBA" id="ARBA00023125"/>
    </source>
</evidence>
<feature type="DNA-binding region" description="H-T-H motif" evidence="2">
    <location>
        <begin position="29"/>
        <end position="48"/>
    </location>
</feature>
<name>A0A934MAK0_9MICO</name>
<keyword evidence="5" id="KW-1185">Reference proteome</keyword>
<proteinExistence type="predicted"/>
<dbReference type="SUPFAM" id="SSF46689">
    <property type="entry name" value="Homeodomain-like"/>
    <property type="match status" value="1"/>
</dbReference>
<gene>
    <name evidence="4" type="ORF">JAV76_11760</name>
</gene>
<dbReference type="Gene3D" id="1.10.357.10">
    <property type="entry name" value="Tetracycline Repressor, domain 2"/>
    <property type="match status" value="1"/>
</dbReference>
<dbReference type="InterPro" id="IPR009057">
    <property type="entry name" value="Homeodomain-like_sf"/>
</dbReference>
<evidence type="ECO:0000313" key="5">
    <source>
        <dbReference type="Proteomes" id="UP000602087"/>
    </source>
</evidence>
<accession>A0A934MAK0</accession>
<dbReference type="InterPro" id="IPR050109">
    <property type="entry name" value="HTH-type_TetR-like_transc_reg"/>
</dbReference>
<comment type="caution">
    <text evidence="4">The sequence shown here is derived from an EMBL/GenBank/DDBJ whole genome shotgun (WGS) entry which is preliminary data.</text>
</comment>
<sequence>MAWDTERTRRVILEAAVEEFAARGLAGSRVDSIAARAGTNKERLYRYFGSKEKLFDHVLAVELDALVTAVPATGTGTDGLADHAVAVLDFYATHPHLPRLLFWEGLERDGAAAEVARRSHTCQEQVDRLRVVEPCLTDTEARGVLLTITTLAAAWSVLPGLSRAVLGDGDAADPRAVLRATVTAMVATACAAAPPAIP</sequence>
<dbReference type="InterPro" id="IPR041467">
    <property type="entry name" value="Sco4008_C"/>
</dbReference>
<evidence type="ECO:0000259" key="3">
    <source>
        <dbReference type="PROSITE" id="PS50977"/>
    </source>
</evidence>
<dbReference type="Pfam" id="PF00440">
    <property type="entry name" value="TetR_N"/>
    <property type="match status" value="1"/>
</dbReference>
<dbReference type="SUPFAM" id="SSF48498">
    <property type="entry name" value="Tetracyclin repressor-like, C-terminal domain"/>
    <property type="match status" value="1"/>
</dbReference>
<dbReference type="Pfam" id="PF17926">
    <property type="entry name" value="TetR_C_21"/>
    <property type="match status" value="1"/>
</dbReference>
<evidence type="ECO:0000256" key="2">
    <source>
        <dbReference type="PROSITE-ProRule" id="PRU00335"/>
    </source>
</evidence>
<dbReference type="PANTHER" id="PTHR30328">
    <property type="entry name" value="TRANSCRIPTIONAL REPRESSOR"/>
    <property type="match status" value="1"/>
</dbReference>
<dbReference type="PROSITE" id="PS50977">
    <property type="entry name" value="HTH_TETR_2"/>
    <property type="match status" value="1"/>
</dbReference>
<dbReference type="AlphaFoldDB" id="A0A934MAK0"/>
<dbReference type="GO" id="GO:0006355">
    <property type="term" value="P:regulation of DNA-templated transcription"/>
    <property type="evidence" value="ECO:0007669"/>
    <property type="project" value="UniProtKB-ARBA"/>
</dbReference>
<evidence type="ECO:0000313" key="4">
    <source>
        <dbReference type="EMBL" id="MBI9115690.1"/>
    </source>
</evidence>
<dbReference type="GO" id="GO:0003677">
    <property type="term" value="F:DNA binding"/>
    <property type="evidence" value="ECO:0007669"/>
    <property type="project" value="UniProtKB-UniRule"/>
</dbReference>
<dbReference type="InterPro" id="IPR036271">
    <property type="entry name" value="Tet_transcr_reg_TetR-rel_C_sf"/>
</dbReference>
<reference evidence="4" key="1">
    <citation type="submission" date="2020-12" db="EMBL/GenBank/DDBJ databases">
        <title>Sanguibacter suaedae sp. nov., isolated from Suaeda aralocaspica.</title>
        <authorList>
            <person name="Ma Q."/>
        </authorList>
    </citation>
    <scope>NUCLEOTIDE SEQUENCE</scope>
    <source>
        <strain evidence="4">YZGR15</strain>
    </source>
</reference>
<protein>
    <submittedName>
        <fullName evidence="4">TetR/AcrR family transcriptional regulator</fullName>
    </submittedName>
</protein>
<feature type="domain" description="HTH tetR-type" evidence="3">
    <location>
        <begin position="6"/>
        <end position="66"/>
    </location>
</feature>
<organism evidence="4 5">
    <name type="scientific">Sanguibacter suaedae</name>
    <dbReference type="NCBI Taxonomy" id="2795737"/>
    <lineage>
        <taxon>Bacteria</taxon>
        <taxon>Bacillati</taxon>
        <taxon>Actinomycetota</taxon>
        <taxon>Actinomycetes</taxon>
        <taxon>Micrococcales</taxon>
        <taxon>Sanguibacteraceae</taxon>
        <taxon>Sanguibacter</taxon>
    </lineage>
</organism>
<dbReference type="PANTHER" id="PTHR30328:SF54">
    <property type="entry name" value="HTH-TYPE TRANSCRIPTIONAL REPRESSOR SCO4008"/>
    <property type="match status" value="1"/>
</dbReference>
<dbReference type="RefSeq" id="WP_198734250.1">
    <property type="nucleotide sequence ID" value="NZ_JAEINH010000009.1"/>
</dbReference>
<dbReference type="Proteomes" id="UP000602087">
    <property type="component" value="Unassembled WGS sequence"/>
</dbReference>
<dbReference type="PRINTS" id="PR00455">
    <property type="entry name" value="HTHTETR"/>
</dbReference>
<keyword evidence="1 2" id="KW-0238">DNA-binding</keyword>